<dbReference type="AlphaFoldDB" id="A0A8S1P180"/>
<feature type="compositionally biased region" description="Polar residues" evidence="1">
    <location>
        <begin position="20"/>
        <end position="41"/>
    </location>
</feature>
<evidence type="ECO:0000313" key="3">
    <source>
        <dbReference type="Proteomes" id="UP000688137"/>
    </source>
</evidence>
<proteinExistence type="predicted"/>
<sequence>MINQQELSSSEEQNQNKSSHLQQQSSELGKPQTQEITQPKESQLDLSSQSQDNSQSLDITQNRQISTSSLYTIKLLDAKQLYKPVPIKKEYENVFNKIASTTIDSLPMELFHIGTYSHQGSFINGDHCERVVEVKTIGKNIIFPNDSYELAILEWKTRANGIKPKNSGELLKYVQELYPDLLKKYYDEIKKE</sequence>
<organism evidence="2 3">
    <name type="scientific">Paramecium primaurelia</name>
    <dbReference type="NCBI Taxonomy" id="5886"/>
    <lineage>
        <taxon>Eukaryota</taxon>
        <taxon>Sar</taxon>
        <taxon>Alveolata</taxon>
        <taxon>Ciliophora</taxon>
        <taxon>Intramacronucleata</taxon>
        <taxon>Oligohymenophorea</taxon>
        <taxon>Peniculida</taxon>
        <taxon>Parameciidae</taxon>
        <taxon>Paramecium</taxon>
    </lineage>
</organism>
<dbReference type="OMA" id="PMELFHI"/>
<dbReference type="EMBL" id="CAJJDM010000104">
    <property type="protein sequence ID" value="CAD8096315.1"/>
    <property type="molecule type" value="Genomic_DNA"/>
</dbReference>
<keyword evidence="3" id="KW-1185">Reference proteome</keyword>
<dbReference type="Proteomes" id="UP000688137">
    <property type="component" value="Unassembled WGS sequence"/>
</dbReference>
<feature type="compositionally biased region" description="Low complexity" evidence="1">
    <location>
        <begin position="44"/>
        <end position="58"/>
    </location>
</feature>
<accession>A0A8S1P180</accession>
<comment type="caution">
    <text evidence="2">The sequence shown here is derived from an EMBL/GenBank/DDBJ whole genome shotgun (WGS) entry which is preliminary data.</text>
</comment>
<gene>
    <name evidence="2" type="ORF">PPRIM_AZ9-3.1.T1010030</name>
</gene>
<protein>
    <submittedName>
        <fullName evidence="2">Uncharacterized protein</fullName>
    </submittedName>
</protein>
<reference evidence="2" key="1">
    <citation type="submission" date="2021-01" db="EMBL/GenBank/DDBJ databases">
        <authorList>
            <consortium name="Genoscope - CEA"/>
            <person name="William W."/>
        </authorList>
    </citation>
    <scope>NUCLEOTIDE SEQUENCE</scope>
</reference>
<evidence type="ECO:0000313" key="2">
    <source>
        <dbReference type="EMBL" id="CAD8096315.1"/>
    </source>
</evidence>
<evidence type="ECO:0000256" key="1">
    <source>
        <dbReference type="SAM" id="MobiDB-lite"/>
    </source>
</evidence>
<feature type="region of interest" description="Disordered" evidence="1">
    <location>
        <begin position="1"/>
        <end position="60"/>
    </location>
</feature>
<feature type="compositionally biased region" description="Low complexity" evidence="1">
    <location>
        <begin position="1"/>
        <end position="19"/>
    </location>
</feature>
<name>A0A8S1P180_PARPR</name>